<dbReference type="AlphaFoldDB" id="A0AA38HAI7"/>
<organism evidence="2 3">
    <name type="scientific">Dioszegia hungarica</name>
    <dbReference type="NCBI Taxonomy" id="4972"/>
    <lineage>
        <taxon>Eukaryota</taxon>
        <taxon>Fungi</taxon>
        <taxon>Dikarya</taxon>
        <taxon>Basidiomycota</taxon>
        <taxon>Agaricomycotina</taxon>
        <taxon>Tremellomycetes</taxon>
        <taxon>Tremellales</taxon>
        <taxon>Bulleribasidiaceae</taxon>
        <taxon>Dioszegia</taxon>
    </lineage>
</organism>
<feature type="compositionally biased region" description="Polar residues" evidence="1">
    <location>
        <begin position="1"/>
        <end position="12"/>
    </location>
</feature>
<dbReference type="RefSeq" id="XP_052946624.1">
    <property type="nucleotide sequence ID" value="XM_053093484.1"/>
</dbReference>
<accession>A0AA38HAI7</accession>
<proteinExistence type="predicted"/>
<protein>
    <submittedName>
        <fullName evidence="2">Uncharacterized protein</fullName>
    </submittedName>
</protein>
<feature type="compositionally biased region" description="Basic and acidic residues" evidence="1">
    <location>
        <begin position="457"/>
        <end position="469"/>
    </location>
</feature>
<dbReference type="EMBL" id="JAKWFO010000005">
    <property type="protein sequence ID" value="KAI9636847.1"/>
    <property type="molecule type" value="Genomic_DNA"/>
</dbReference>
<comment type="caution">
    <text evidence="2">The sequence shown here is derived from an EMBL/GenBank/DDBJ whole genome shotgun (WGS) entry which is preliminary data.</text>
</comment>
<dbReference type="GeneID" id="77732689"/>
<name>A0AA38HAI7_9TREE</name>
<sequence length="506" mass="54911">MSLFSPRSTSASPEPKRSGWRFFATAPLPPLPAMPAVPRLRTSQSASAIPSTTTRGHYRTHSSLAGVADADFSPSLGSGAQVVRTPSEARRGIMKVRTKPPAPVLASIPQTPDLPMMEDCDRRVSICAPPRPLPPVAEAKVVHKATSMANLGSKDRERTRTSVIPPTPSPAVPSQSAMRRASSLRAPVITTPVATPSPSSIAFSATLLDIVQRPAPTTTDQVFIKLEFGFSLAERSDTSAITLPLETLQRAGGYLERLVRGHLEDMKDRADRVADEERGLRIVSDVPSYGSKPGMTDGESGTESDLETEEYGSSALLRDEYLKSLWAPSPTLPSFDKPPSTTKARESRYYTPPKNRAYIRNQYSQTNAYPSPSSPLLPYTAPLALRRRATYLVLPSTAPRGSVVEIKILLMRDASSWHYITARLVQGTWARMDERKAQSVVDELGWAGMVALAAELSSKESVGDKRQSERTPTPRTAETPPRHKRMSSKSVKGDPSGVRAGGTGYL</sequence>
<feature type="compositionally biased region" description="Low complexity" evidence="1">
    <location>
        <begin position="470"/>
        <end position="479"/>
    </location>
</feature>
<feature type="compositionally biased region" description="Acidic residues" evidence="1">
    <location>
        <begin position="300"/>
        <end position="310"/>
    </location>
</feature>
<gene>
    <name evidence="2" type="ORF">MKK02DRAFT_45555</name>
</gene>
<feature type="region of interest" description="Disordered" evidence="1">
    <location>
        <begin position="284"/>
        <end position="310"/>
    </location>
</feature>
<feature type="region of interest" description="Disordered" evidence="1">
    <location>
        <begin position="332"/>
        <end position="351"/>
    </location>
</feature>
<reference evidence="2" key="1">
    <citation type="journal article" date="2022" name="G3 (Bethesda)">
        <title>High quality genome of the basidiomycete yeast Dioszegia hungarica PDD-24b-2 isolated from cloud water.</title>
        <authorList>
            <person name="Jarrige D."/>
            <person name="Haridas S."/>
            <person name="Bleykasten-Grosshans C."/>
            <person name="Joly M."/>
            <person name="Nadalig T."/>
            <person name="Sancelme M."/>
            <person name="Vuilleumier S."/>
            <person name="Grigoriev I.V."/>
            <person name="Amato P."/>
            <person name="Bringel F."/>
        </authorList>
    </citation>
    <scope>NUCLEOTIDE SEQUENCE</scope>
    <source>
        <strain evidence="2">PDD-24b-2</strain>
    </source>
</reference>
<feature type="compositionally biased region" description="Polar residues" evidence="1">
    <location>
        <begin position="41"/>
        <end position="55"/>
    </location>
</feature>
<evidence type="ECO:0000313" key="2">
    <source>
        <dbReference type="EMBL" id="KAI9636847.1"/>
    </source>
</evidence>
<keyword evidence="3" id="KW-1185">Reference proteome</keyword>
<feature type="region of interest" description="Disordered" evidence="1">
    <location>
        <begin position="152"/>
        <end position="176"/>
    </location>
</feature>
<feature type="region of interest" description="Disordered" evidence="1">
    <location>
        <begin position="34"/>
        <end position="58"/>
    </location>
</feature>
<feature type="region of interest" description="Disordered" evidence="1">
    <location>
        <begin position="1"/>
        <end position="20"/>
    </location>
</feature>
<feature type="region of interest" description="Disordered" evidence="1">
    <location>
        <begin position="457"/>
        <end position="506"/>
    </location>
</feature>
<evidence type="ECO:0000313" key="3">
    <source>
        <dbReference type="Proteomes" id="UP001164286"/>
    </source>
</evidence>
<evidence type="ECO:0000256" key="1">
    <source>
        <dbReference type="SAM" id="MobiDB-lite"/>
    </source>
</evidence>
<dbReference type="Proteomes" id="UP001164286">
    <property type="component" value="Unassembled WGS sequence"/>
</dbReference>